<dbReference type="InterPro" id="IPR000182">
    <property type="entry name" value="GNAT_dom"/>
</dbReference>
<keyword evidence="3" id="KW-1185">Reference proteome</keyword>
<comment type="caution">
    <text evidence="2">The sequence shown here is derived from an EMBL/GenBank/DDBJ whole genome shotgun (WGS) entry which is preliminary data.</text>
</comment>
<evidence type="ECO:0000259" key="1">
    <source>
        <dbReference type="PROSITE" id="PS51186"/>
    </source>
</evidence>
<accession>A0A919AJP0</accession>
<dbReference type="PROSITE" id="PS51186">
    <property type="entry name" value="GNAT"/>
    <property type="match status" value="1"/>
</dbReference>
<dbReference type="SUPFAM" id="SSF55729">
    <property type="entry name" value="Acyl-CoA N-acyltransferases (Nat)"/>
    <property type="match status" value="1"/>
</dbReference>
<sequence>MRPDDWHLTENVDEFLARAGDFLHSRPALHTVTLTVTEALRTRGPDAFGAGAPVFGWLEEEGEVRATFFRTPPAGLNLTPLTGEQADLLAVRLAGAGHVLPWAKAEEATATVFARAWRRHAGVTPVLRERQRLYRLGPLTPPEPLPEGRVRWAGEGDVERLVRWNREFMIDVGEDGESVDERRVGHRRYAFWETPDGTPVSMAGVNPLVAGQVRVGPVYTPARFRGRGYAGAVTAEVSREALAEGAKEVVLFADLANPTSNALYQRLGYVPVADFADYDFT</sequence>
<gene>
    <name evidence="2" type="ORF">GCM10018772_40320</name>
</gene>
<reference evidence="2" key="2">
    <citation type="submission" date="2020-09" db="EMBL/GenBank/DDBJ databases">
        <authorList>
            <person name="Sun Q."/>
            <person name="Ohkuma M."/>
        </authorList>
    </citation>
    <scope>NUCLEOTIDE SEQUENCE</scope>
    <source>
        <strain evidence="2">JCM 4477</strain>
    </source>
</reference>
<dbReference type="Proteomes" id="UP000630718">
    <property type="component" value="Unassembled WGS sequence"/>
</dbReference>
<dbReference type="InterPro" id="IPR016181">
    <property type="entry name" value="Acyl_CoA_acyltransferase"/>
</dbReference>
<dbReference type="AlphaFoldDB" id="A0A919AJP0"/>
<proteinExistence type="predicted"/>
<evidence type="ECO:0000313" key="3">
    <source>
        <dbReference type="Proteomes" id="UP000630718"/>
    </source>
</evidence>
<dbReference type="Gene3D" id="3.40.630.30">
    <property type="match status" value="1"/>
</dbReference>
<name>A0A919AJP0_9ACTN</name>
<organism evidence="2 3">
    <name type="scientific">Streptomyces fumanus</name>
    <dbReference type="NCBI Taxonomy" id="67302"/>
    <lineage>
        <taxon>Bacteria</taxon>
        <taxon>Bacillati</taxon>
        <taxon>Actinomycetota</taxon>
        <taxon>Actinomycetes</taxon>
        <taxon>Kitasatosporales</taxon>
        <taxon>Streptomycetaceae</taxon>
        <taxon>Streptomyces</taxon>
    </lineage>
</organism>
<evidence type="ECO:0000313" key="2">
    <source>
        <dbReference type="EMBL" id="GHF11200.1"/>
    </source>
</evidence>
<feature type="domain" description="N-acetyltransferase" evidence="1">
    <location>
        <begin position="148"/>
        <end position="281"/>
    </location>
</feature>
<dbReference type="GO" id="GO:0016747">
    <property type="term" value="F:acyltransferase activity, transferring groups other than amino-acyl groups"/>
    <property type="evidence" value="ECO:0007669"/>
    <property type="project" value="InterPro"/>
</dbReference>
<dbReference type="EMBL" id="BNBI01000008">
    <property type="protein sequence ID" value="GHF11200.1"/>
    <property type="molecule type" value="Genomic_DNA"/>
</dbReference>
<dbReference type="RefSeq" id="WP_190205734.1">
    <property type="nucleotide sequence ID" value="NZ_BNBI01000008.1"/>
</dbReference>
<reference evidence="2" key="1">
    <citation type="journal article" date="2014" name="Int. J. Syst. Evol. Microbiol.">
        <title>Complete genome sequence of Corynebacterium casei LMG S-19264T (=DSM 44701T), isolated from a smear-ripened cheese.</title>
        <authorList>
            <consortium name="US DOE Joint Genome Institute (JGI-PGF)"/>
            <person name="Walter F."/>
            <person name="Albersmeier A."/>
            <person name="Kalinowski J."/>
            <person name="Ruckert C."/>
        </authorList>
    </citation>
    <scope>NUCLEOTIDE SEQUENCE</scope>
    <source>
        <strain evidence="2">JCM 4477</strain>
    </source>
</reference>
<dbReference type="Pfam" id="PF00583">
    <property type="entry name" value="Acetyltransf_1"/>
    <property type="match status" value="1"/>
</dbReference>
<protein>
    <submittedName>
        <fullName evidence="2">N-acetyltransferase</fullName>
    </submittedName>
</protein>